<dbReference type="GO" id="GO:0050661">
    <property type="term" value="F:NADP binding"/>
    <property type="evidence" value="ECO:0007669"/>
    <property type="project" value="InterPro"/>
</dbReference>
<gene>
    <name evidence="8" type="ORF">M2A_0880</name>
</gene>
<keyword evidence="5" id="KW-0521">NADP</keyword>
<evidence type="ECO:0000313" key="8">
    <source>
        <dbReference type="EMBL" id="GAK44381.1"/>
    </source>
</evidence>
<dbReference type="SUPFAM" id="SSF51905">
    <property type="entry name" value="FAD/NAD(P)-binding domain"/>
    <property type="match status" value="1"/>
</dbReference>
<keyword evidence="7 8" id="KW-0503">Monooxygenase</keyword>
<dbReference type="STRING" id="1333998.M2A_0880"/>
<proteinExistence type="inferred from homology"/>
<dbReference type="PANTHER" id="PTHR42877:SF4">
    <property type="entry name" value="FAD_NAD(P)-BINDING DOMAIN-CONTAINING PROTEIN-RELATED"/>
    <property type="match status" value="1"/>
</dbReference>
<dbReference type="RefSeq" id="WP_197052838.1">
    <property type="nucleotide sequence ID" value="NZ_BBIO01000003.1"/>
</dbReference>
<evidence type="ECO:0000256" key="2">
    <source>
        <dbReference type="ARBA" id="ARBA00010139"/>
    </source>
</evidence>
<evidence type="ECO:0000313" key="9">
    <source>
        <dbReference type="Proteomes" id="UP000028702"/>
    </source>
</evidence>
<name>A0A081B8L3_9HYPH</name>
<dbReference type="PRINTS" id="PR00469">
    <property type="entry name" value="PNDRDTASEII"/>
</dbReference>
<keyword evidence="3" id="KW-0285">Flavoprotein</keyword>
<dbReference type="AlphaFoldDB" id="A0A081B8L3"/>
<evidence type="ECO:0000256" key="3">
    <source>
        <dbReference type="ARBA" id="ARBA00022630"/>
    </source>
</evidence>
<organism evidence="8 9">
    <name type="scientific">Tepidicaulis marinus</name>
    <dbReference type="NCBI Taxonomy" id="1333998"/>
    <lineage>
        <taxon>Bacteria</taxon>
        <taxon>Pseudomonadati</taxon>
        <taxon>Pseudomonadota</taxon>
        <taxon>Alphaproteobacteria</taxon>
        <taxon>Hyphomicrobiales</taxon>
        <taxon>Parvibaculaceae</taxon>
        <taxon>Tepidicaulis</taxon>
    </lineage>
</organism>
<sequence>MNAPAYFNAPAAPVTPDVETLIIGTGFAGLCMAIQLQKAGRHSFMLLEKAEDVGGTWRENTYPGCACDVPSHLYSFSFEPNPDWSRMYSPQPEIQRYIRHCTEKYGLRPHIRFNTEMKRCEFDGASALWHVHTGTGEIITARYLVSGMGPLHKPVYPKIAGLETFKGKSFHSAHWDHEYDFTGKRVAVIGTGASAIQFVPQVAGKVEELHLFQRTPPWVLPKADRDMKPWEQKLFKALPFLQRLFRSQIYLRMESRALGFTVNPKLMNKIAEMGRKYIASQIDDPALREKLTPDYMPGCKRLLISNDYYAALNRANVTLETDGIKEVRASSIITNDGREIEVDAIIYGTGFEAADPINPGQFIGPDGKDLHAHWEKNGAEAYYGISVSGYPNLFFLSGPNTGLGHNSIIFMIEAQVNYILQCLDEVEKRGADMLDVRQNVQDAFNEKLQKEIKTTVWSSGCTSWYQREDGKNTTLWPSFTMRYWHETRRLHPNDYAFSKVSEKIALAAD</sequence>
<dbReference type="PANTHER" id="PTHR42877">
    <property type="entry name" value="L-ORNITHINE N(5)-MONOOXYGENASE-RELATED"/>
    <property type="match status" value="1"/>
</dbReference>
<protein>
    <submittedName>
        <fullName evidence="8">FAD-binding monooxygenase</fullName>
    </submittedName>
</protein>
<dbReference type="Pfam" id="PF00743">
    <property type="entry name" value="FMO-like"/>
    <property type="match status" value="1"/>
</dbReference>
<comment type="cofactor">
    <cofactor evidence="1">
        <name>FAD</name>
        <dbReference type="ChEBI" id="CHEBI:57692"/>
    </cofactor>
</comment>
<evidence type="ECO:0000256" key="1">
    <source>
        <dbReference type="ARBA" id="ARBA00001974"/>
    </source>
</evidence>
<accession>A0A081B8L3</accession>
<dbReference type="InterPro" id="IPR051209">
    <property type="entry name" value="FAD-bind_Monooxygenase_sf"/>
</dbReference>
<keyword evidence="6" id="KW-0560">Oxidoreductase</keyword>
<evidence type="ECO:0000256" key="4">
    <source>
        <dbReference type="ARBA" id="ARBA00022827"/>
    </source>
</evidence>
<dbReference type="eggNOG" id="COG2072">
    <property type="taxonomic scope" value="Bacteria"/>
</dbReference>
<dbReference type="GO" id="GO:0004499">
    <property type="term" value="F:N,N-dimethylaniline monooxygenase activity"/>
    <property type="evidence" value="ECO:0007669"/>
    <property type="project" value="InterPro"/>
</dbReference>
<keyword evidence="4" id="KW-0274">FAD</keyword>
<reference evidence="8 9" key="1">
    <citation type="submission" date="2014-07" db="EMBL/GenBank/DDBJ databases">
        <title>Tepidicaulis marinum gen. nov., sp. nov., a novel marine bacterium denitrifying nitrate to nitrous oxide strictly under microaerobic conditions.</title>
        <authorList>
            <person name="Takeuchi M."/>
            <person name="Yamagishi T."/>
            <person name="Kamagata Y."/>
            <person name="Oshima K."/>
            <person name="Hattori M."/>
            <person name="Katayama T."/>
            <person name="Hanada S."/>
            <person name="Tamaki H."/>
            <person name="Marumo K."/>
            <person name="Maeda H."/>
            <person name="Nedachi M."/>
            <person name="Iwasaki W."/>
            <person name="Suwa Y."/>
            <person name="Sakata S."/>
        </authorList>
    </citation>
    <scope>NUCLEOTIDE SEQUENCE [LARGE SCALE GENOMIC DNA]</scope>
    <source>
        <strain evidence="8 9">MA2</strain>
    </source>
</reference>
<dbReference type="InterPro" id="IPR036188">
    <property type="entry name" value="FAD/NAD-bd_sf"/>
</dbReference>
<dbReference type="Gene3D" id="3.50.50.60">
    <property type="entry name" value="FAD/NAD(P)-binding domain"/>
    <property type="match status" value="2"/>
</dbReference>
<comment type="similarity">
    <text evidence="2">Belongs to the FAD-binding monooxygenase family.</text>
</comment>
<dbReference type="InterPro" id="IPR020946">
    <property type="entry name" value="Flavin_mOase-like"/>
</dbReference>
<evidence type="ECO:0000256" key="6">
    <source>
        <dbReference type="ARBA" id="ARBA00023002"/>
    </source>
</evidence>
<dbReference type="Proteomes" id="UP000028702">
    <property type="component" value="Unassembled WGS sequence"/>
</dbReference>
<evidence type="ECO:0000256" key="7">
    <source>
        <dbReference type="ARBA" id="ARBA00023033"/>
    </source>
</evidence>
<dbReference type="FunFam" id="3.50.50.60:FF:000214">
    <property type="entry name" value="PROBABLE MONOOXYGENASE"/>
    <property type="match status" value="1"/>
</dbReference>
<comment type="caution">
    <text evidence="8">The sequence shown here is derived from an EMBL/GenBank/DDBJ whole genome shotgun (WGS) entry which is preliminary data.</text>
</comment>
<dbReference type="EMBL" id="BBIO01000003">
    <property type="protein sequence ID" value="GAK44381.1"/>
    <property type="molecule type" value="Genomic_DNA"/>
</dbReference>
<keyword evidence="9" id="KW-1185">Reference proteome</keyword>
<evidence type="ECO:0000256" key="5">
    <source>
        <dbReference type="ARBA" id="ARBA00022857"/>
    </source>
</evidence>
<dbReference type="GO" id="GO:0050660">
    <property type="term" value="F:flavin adenine dinucleotide binding"/>
    <property type="evidence" value="ECO:0007669"/>
    <property type="project" value="InterPro"/>
</dbReference>